<comment type="domain">
    <text evidence="15">Modular enzyme with four functionally distinct domains. The isolated Hcy-binding domain catalyzes methyl transfer from free methylcobalamin to homocysteine. The Hcy-binding domain in association with the pterin-binding domain catalyzes the methylation of cob(I)alamin by methyltetrahydrofolate and the methylation of homocysteine. The B12-binding domain binds the cofactor. The AdoMet activation domain binds S-adenosyl-L-methionine. Under aerobic conditions cob(I)alamin can be converted to inactive cob(II)alamin. Reductive methylation by S-adenosyl-L-methionine and flavodoxin regenerates methylcobalamin.</text>
</comment>
<dbReference type="InterPro" id="IPR011822">
    <property type="entry name" value="MetH"/>
</dbReference>
<dbReference type="Gene3D" id="1.10.288.10">
    <property type="entry name" value="Cobalamin-dependent Methionine Synthase, domain 2"/>
    <property type="match status" value="1"/>
</dbReference>
<reference evidence="25" key="1">
    <citation type="submission" date="2017-01" db="EMBL/GenBank/DDBJ databases">
        <title>Comparative genomics of anhydrobiosis in the tardigrade Hypsibius dujardini.</title>
        <authorList>
            <person name="Yoshida Y."/>
            <person name="Koutsovoulos G."/>
            <person name="Laetsch D."/>
            <person name="Stevens L."/>
            <person name="Kumar S."/>
            <person name="Horikawa D."/>
            <person name="Ishino K."/>
            <person name="Komine S."/>
            <person name="Tomita M."/>
            <person name="Blaxter M."/>
            <person name="Arakawa K."/>
        </authorList>
    </citation>
    <scope>NUCLEOTIDE SEQUENCE [LARGE SCALE GENOMIC DNA]</scope>
    <source>
        <strain evidence="25">Z151</strain>
    </source>
</reference>
<dbReference type="GO" id="GO:0008270">
    <property type="term" value="F:zinc ion binding"/>
    <property type="evidence" value="ECO:0007669"/>
    <property type="project" value="UniProtKB-UniRule"/>
</dbReference>
<proteinExistence type="inferred from homology"/>
<feature type="binding site" evidence="16 18">
    <location>
        <position position="349"/>
    </location>
    <ligand>
        <name>Zn(2+)</name>
        <dbReference type="ChEBI" id="CHEBI:29105"/>
    </ligand>
</feature>
<evidence type="ECO:0000256" key="3">
    <source>
        <dbReference type="ARBA" id="ARBA00005178"/>
    </source>
</evidence>
<dbReference type="InterPro" id="IPR036594">
    <property type="entry name" value="Meth_synthase_dom"/>
</dbReference>
<dbReference type="FunFam" id="3.20.20.20:FF:000002">
    <property type="entry name" value="Methionine synthase"/>
    <property type="match status" value="1"/>
</dbReference>
<dbReference type="Gene3D" id="1.10.1240.10">
    <property type="entry name" value="Methionine synthase domain"/>
    <property type="match status" value="1"/>
</dbReference>
<comment type="pathway">
    <text evidence="3 15">Amino-acid biosynthesis; L-methionine biosynthesis via de novo pathway; L-methionine from L-homocysteine (MetH route): step 1/1.</text>
</comment>
<keyword evidence="7 15" id="KW-0846">Cobalamin</keyword>
<evidence type="ECO:0000256" key="18">
    <source>
        <dbReference type="PROSITE-ProRule" id="PRU00333"/>
    </source>
</evidence>
<feature type="binding site" description="axial binding residue" evidence="16">
    <location>
        <position position="781"/>
    </location>
    <ligand>
        <name>methylcob(III)alamin</name>
        <dbReference type="ChEBI" id="CHEBI:28115"/>
    </ligand>
    <ligandPart>
        <name>Co</name>
        <dbReference type="ChEBI" id="CHEBI:27638"/>
    </ligandPart>
</feature>
<dbReference type="PANTHER" id="PTHR45833">
    <property type="entry name" value="METHIONINE SYNTHASE"/>
    <property type="match status" value="1"/>
</dbReference>
<feature type="domain" description="B12-binding" evidence="22">
    <location>
        <begin position="768"/>
        <end position="903"/>
    </location>
</feature>
<dbReference type="PIRSF" id="PIRSF000381">
    <property type="entry name" value="MetH"/>
    <property type="match status" value="1"/>
</dbReference>
<keyword evidence="8 15" id="KW-0808">Transferase</keyword>
<feature type="binding site" evidence="17">
    <location>
        <position position="1162"/>
    </location>
    <ligand>
        <name>S-adenosyl-L-methionine</name>
        <dbReference type="ChEBI" id="CHEBI:59789"/>
    </ligand>
</feature>
<sequence length="1253" mass="138552">MVHDKLENGRPNGDGGINGGGNLAKMSPYYAPKFLGADSPQFKLLHAAMQERILIIDGAMGTMIQRHDLHEADFRGAEFVEHKAKNLKGNNDLLSITQPEIIYGIHREYLLAGADIVETNTFSGTTIAQADYEMQDLVYRLNFESARLARRACDDVARETGIPRFVAGAVGPTNRTLSISPSVERPEFRNVTFDELVTAYTEQIKALLDGGSDIILVETIFDTANARAALYAIQVIFEEDAYPAVPVFISGTIVDKSGRTLSGQTGEAFVISVGHANPMCIGLNCALGAPEMRPFIENISRVTPAYVICYPNAGLPNAFGGYDETPKSMATDIAAFAEAGLVNIVGGCCGSTPDHIRAIANAVKDKTPRRPSTDLFHDHLMLSGLEPMRVGPNGLFINIGERCNVAGSRRFLKLIKDNKFEEALDVALKQVESGAQVLDINMDEGMLDGKSVMPKFLNLISGEPDIAKVPLCIDSSNFEVILAGLKCTQGKPIVNSISFEGRRKGFLHKARIIQRFGAAVIIMAFDELGQAAETERKVEICTRAYNLLREHLNFNPEDIIFDPNILTIATGMEGACELWAAIHSVFLYHAIKAGMDMGIVNAGALPIYDDIEPKLLKLCEDLLWNRDPEATEKMLLYAQGMSKSAGGKEEEKEAWRSLPVQQRLEHALIKGIDEYVTTDTELCRQLTDLYPRPLNVIEGPLMKGMGVVGDLFGAGKMFLPQVIKSARVMKKAVAHLIPFMEEERERDIQKRLAEGGLAEVQDPNSFYQGTIVLATVKGDVHDIGKNIVGVVLGCNNFKVVDLGVMTSIEKIVEACIREKADIVGMSGLITPSLEEMVHNANEFQRLGMRIPILIGGATTSKTHTAVKIAPKYSCPVIYVPDASKSVVVCSSLLDEKQREDLILDVQDEYEDLREEHYESIAERKFWTLEQARARAPNFAFDEIRRPNFVGVKGFRDYPLESLVSLIDWKPFFDLWGLRGKYPNKSFPNIFKDADIGQEAEKVYKEAQVVLQKILSKKLLQATGVLGIFPCNSRGDDIIIYDNEGEDRKVISTIFGLRQQAKRNNDDKCQCISDFIAPEGSGVVDWIGAFVVSAGFGVDEAVAEYEANLDDYGSIVIKALADRLAEAFAEELHLRVRREFWGYCPKEELTATDLHRVRYQGIRPAFGYPSLPDPREMETAWNLMDVERQTGVILTESYAMKPAAAVSGVYIAHPQSSYHSVGKVTKEQVVDYAKRKGEDLQLTEKWLSANLGYD</sequence>
<feature type="binding site" evidence="17">
    <location>
        <position position="830"/>
    </location>
    <ligand>
        <name>methylcob(III)alamin</name>
        <dbReference type="ChEBI" id="CHEBI:28115"/>
    </ligand>
</feature>
<dbReference type="InterPro" id="IPR036589">
    <property type="entry name" value="HCY_dom_sf"/>
</dbReference>
<keyword evidence="5 15" id="KW-0489">Methyltransferase</keyword>
<feature type="binding site" evidence="17">
    <location>
        <begin position="778"/>
        <end position="782"/>
    </location>
    <ligand>
        <name>methylcob(III)alamin</name>
        <dbReference type="ChEBI" id="CHEBI:28115"/>
    </ligand>
</feature>
<keyword evidence="10 15" id="KW-0479">Metal-binding</keyword>
<evidence type="ECO:0000259" key="23">
    <source>
        <dbReference type="PROSITE" id="PS51337"/>
    </source>
</evidence>
<feature type="binding site" evidence="16 18">
    <location>
        <position position="348"/>
    </location>
    <ligand>
        <name>Zn(2+)</name>
        <dbReference type="ChEBI" id="CHEBI:29105"/>
    </ligand>
</feature>
<dbReference type="InterPro" id="IPR033706">
    <property type="entry name" value="Met_synthase_B12-bd"/>
</dbReference>
<evidence type="ECO:0000259" key="19">
    <source>
        <dbReference type="PROSITE" id="PS50970"/>
    </source>
</evidence>
<comment type="function">
    <text evidence="15">Catalyzes the transfer of a methyl group from methyl-cobalamin to homocysteine, yielding enzyme-bound cob(I)alamin and methionine. Subsequently, remethylates the cofactor using methyltetrahydrofolate.</text>
</comment>
<dbReference type="FunFam" id="3.40.50.280:FF:000001">
    <property type="entry name" value="Methionine synthase"/>
    <property type="match status" value="1"/>
</dbReference>
<accession>A0A9X6NHH9</accession>
<dbReference type="Gene3D" id="3.20.20.20">
    <property type="entry name" value="Dihydropteroate synthase-like"/>
    <property type="match status" value="2"/>
</dbReference>
<feature type="binding site" evidence="17">
    <location>
        <position position="882"/>
    </location>
    <ligand>
        <name>methylcob(III)alamin</name>
        <dbReference type="ChEBI" id="CHEBI:28115"/>
    </ligand>
</feature>
<gene>
    <name evidence="24" type="ORF">BV898_17758</name>
</gene>
<keyword evidence="11" id="KW-0677">Repeat</keyword>
<dbReference type="Pfam" id="PF02965">
    <property type="entry name" value="Met_synt_B12"/>
    <property type="match status" value="1"/>
</dbReference>
<dbReference type="Proteomes" id="UP000192578">
    <property type="component" value="Unassembled WGS sequence"/>
</dbReference>
<dbReference type="PROSITE" id="PS50972">
    <property type="entry name" value="PTERIN_BINDING"/>
    <property type="match status" value="1"/>
</dbReference>
<dbReference type="Pfam" id="PF02607">
    <property type="entry name" value="B12-binding_2"/>
    <property type="match status" value="1"/>
</dbReference>
<evidence type="ECO:0000256" key="13">
    <source>
        <dbReference type="ARBA" id="ARBA00023167"/>
    </source>
</evidence>
<dbReference type="GO" id="GO:0032259">
    <property type="term" value="P:methylation"/>
    <property type="evidence" value="ECO:0007669"/>
    <property type="project" value="UniProtKB-KW"/>
</dbReference>
<dbReference type="PROSITE" id="PS50974">
    <property type="entry name" value="ADOMET_ACTIVATION"/>
    <property type="match status" value="1"/>
</dbReference>
<dbReference type="PROSITE" id="PS50970">
    <property type="entry name" value="HCY"/>
    <property type="match status" value="1"/>
</dbReference>
<evidence type="ECO:0000256" key="6">
    <source>
        <dbReference type="ARBA" id="ARBA00022605"/>
    </source>
</evidence>
<dbReference type="InterPro" id="IPR036724">
    <property type="entry name" value="Cobalamin-bd_sf"/>
</dbReference>
<evidence type="ECO:0000256" key="17">
    <source>
        <dbReference type="PIRSR" id="PIRSR000381-2"/>
    </source>
</evidence>
<feature type="binding site" evidence="17">
    <location>
        <position position="967"/>
    </location>
    <ligand>
        <name>S-adenosyl-L-methionine</name>
        <dbReference type="ChEBI" id="CHEBI:59789"/>
    </ligand>
</feature>
<keyword evidence="12 15" id="KW-0862">Zinc</keyword>
<dbReference type="GO" id="GO:0050667">
    <property type="term" value="P:homocysteine metabolic process"/>
    <property type="evidence" value="ECO:0007669"/>
    <property type="project" value="TreeGrafter"/>
</dbReference>
<protein>
    <recommendedName>
        <fullName evidence="15">Methionine synthase</fullName>
        <ecNumber evidence="15">2.1.1.13</ecNumber>
    </recommendedName>
    <alternativeName>
        <fullName evidence="15">5-methyltetrahydrofolate--homocysteine methyltransferase</fullName>
    </alternativeName>
</protein>
<dbReference type="CDD" id="cd02069">
    <property type="entry name" value="methionine_synthase_B12_BD"/>
    <property type="match status" value="1"/>
</dbReference>
<dbReference type="InterPro" id="IPR037010">
    <property type="entry name" value="VitB12-dep_Met_synth_activ_sf"/>
</dbReference>
<evidence type="ECO:0000259" key="22">
    <source>
        <dbReference type="PROSITE" id="PS51332"/>
    </source>
</evidence>
<dbReference type="InterPro" id="IPR004223">
    <property type="entry name" value="VitB12-dep_Met_synth_activ_dom"/>
</dbReference>
<organism evidence="24 25">
    <name type="scientific">Hypsibius exemplaris</name>
    <name type="common">Freshwater tardigrade</name>
    <dbReference type="NCBI Taxonomy" id="2072580"/>
    <lineage>
        <taxon>Eukaryota</taxon>
        <taxon>Metazoa</taxon>
        <taxon>Ecdysozoa</taxon>
        <taxon>Tardigrada</taxon>
        <taxon>Eutardigrada</taxon>
        <taxon>Parachela</taxon>
        <taxon>Hypsibioidea</taxon>
        <taxon>Hypsibiidae</taxon>
        <taxon>Hypsibius</taxon>
    </lineage>
</organism>
<dbReference type="InterPro" id="IPR011005">
    <property type="entry name" value="Dihydropteroate_synth-like_sf"/>
</dbReference>
<dbReference type="Pfam" id="PF02574">
    <property type="entry name" value="S-methyl_trans"/>
    <property type="match status" value="1"/>
</dbReference>
<dbReference type="SUPFAM" id="SSF52242">
    <property type="entry name" value="Cobalamin (vitamin B12)-binding domain"/>
    <property type="match status" value="1"/>
</dbReference>
<evidence type="ECO:0000256" key="7">
    <source>
        <dbReference type="ARBA" id="ARBA00022628"/>
    </source>
</evidence>
<evidence type="ECO:0000259" key="20">
    <source>
        <dbReference type="PROSITE" id="PS50972"/>
    </source>
</evidence>
<dbReference type="InterPro" id="IPR003726">
    <property type="entry name" value="HCY_dom"/>
</dbReference>
<dbReference type="EC" id="2.1.1.13" evidence="15"/>
<dbReference type="GO" id="GO:0008705">
    <property type="term" value="F:methionine synthase activity"/>
    <property type="evidence" value="ECO:0007669"/>
    <property type="project" value="UniProtKB-UniRule"/>
</dbReference>
<comment type="cofactor">
    <cofactor evidence="1 15 18">
        <name>Zn(2+)</name>
        <dbReference type="ChEBI" id="CHEBI:29105"/>
    </cofactor>
</comment>
<dbReference type="FunFam" id="3.20.20.330:FF:000001">
    <property type="entry name" value="Methionine synthase"/>
    <property type="match status" value="1"/>
</dbReference>
<evidence type="ECO:0000256" key="8">
    <source>
        <dbReference type="ARBA" id="ARBA00022679"/>
    </source>
</evidence>
<dbReference type="Gene3D" id="3.40.50.280">
    <property type="entry name" value="Cobalamin-binding domain"/>
    <property type="match status" value="1"/>
</dbReference>
<dbReference type="PROSITE" id="PS51332">
    <property type="entry name" value="B12_BINDING"/>
    <property type="match status" value="1"/>
</dbReference>
<feature type="domain" description="Hcy-binding" evidence="19">
    <location>
        <begin position="42"/>
        <end position="363"/>
    </location>
</feature>
<evidence type="ECO:0000256" key="1">
    <source>
        <dbReference type="ARBA" id="ARBA00001947"/>
    </source>
</evidence>
<evidence type="ECO:0000256" key="11">
    <source>
        <dbReference type="ARBA" id="ARBA00022737"/>
    </source>
</evidence>
<evidence type="ECO:0000259" key="21">
    <source>
        <dbReference type="PROSITE" id="PS50974"/>
    </source>
</evidence>
<dbReference type="OrthoDB" id="261426at2759"/>
<dbReference type="InterPro" id="IPR000489">
    <property type="entry name" value="Pterin-binding_dom"/>
</dbReference>
<dbReference type="InterPro" id="IPR050554">
    <property type="entry name" value="Met_Synthase/Corrinoid"/>
</dbReference>
<dbReference type="Pfam" id="PF02310">
    <property type="entry name" value="B12-binding"/>
    <property type="match status" value="1"/>
</dbReference>
<dbReference type="Gene3D" id="3.10.196.10">
    <property type="entry name" value="Vitamin B12-dependent methionine synthase, activation domain"/>
    <property type="match status" value="1"/>
</dbReference>
<evidence type="ECO:0000256" key="9">
    <source>
        <dbReference type="ARBA" id="ARBA00022691"/>
    </source>
</evidence>
<dbReference type="EMBL" id="MTYJ01000314">
    <property type="protein sequence ID" value="OWA53324.1"/>
    <property type="molecule type" value="Genomic_DNA"/>
</dbReference>
<feature type="domain" description="B12-binding N-terminal" evidence="23">
    <location>
        <begin position="651"/>
        <end position="748"/>
    </location>
</feature>
<evidence type="ECO:0000256" key="16">
    <source>
        <dbReference type="PIRSR" id="PIRSR000381-1"/>
    </source>
</evidence>
<feature type="binding site" evidence="17">
    <location>
        <position position="826"/>
    </location>
    <ligand>
        <name>methylcob(III)alamin</name>
        <dbReference type="ChEBI" id="CHEBI:28115"/>
    </ligand>
</feature>
<comment type="cofactor">
    <cofactor evidence="2 15 16">
        <name>methylcob(III)alamin</name>
        <dbReference type="ChEBI" id="CHEBI:28115"/>
    </cofactor>
</comment>
<dbReference type="Pfam" id="PF00809">
    <property type="entry name" value="Pterin_bind"/>
    <property type="match status" value="1"/>
</dbReference>
<dbReference type="SMART" id="SM01018">
    <property type="entry name" value="B12-binding_2"/>
    <property type="match status" value="1"/>
</dbReference>
<comment type="catalytic activity">
    <reaction evidence="15">
        <text>(6S)-5-methyl-5,6,7,8-tetrahydrofolate + L-homocysteine = (6S)-5,6,7,8-tetrahydrofolate + L-methionine</text>
        <dbReference type="Rhea" id="RHEA:11172"/>
        <dbReference type="ChEBI" id="CHEBI:18608"/>
        <dbReference type="ChEBI" id="CHEBI:57453"/>
        <dbReference type="ChEBI" id="CHEBI:57844"/>
        <dbReference type="ChEBI" id="CHEBI:58199"/>
        <dbReference type="EC" id="2.1.1.13"/>
    </reaction>
</comment>
<dbReference type="SUPFAM" id="SSF47644">
    <property type="entry name" value="Methionine synthase domain"/>
    <property type="match status" value="1"/>
</dbReference>
<evidence type="ECO:0000313" key="25">
    <source>
        <dbReference type="Proteomes" id="UP000192578"/>
    </source>
</evidence>
<dbReference type="InterPro" id="IPR003759">
    <property type="entry name" value="Cbl-bd_cap"/>
</dbReference>
<keyword evidence="9 15" id="KW-0949">S-adenosyl-L-methionine</keyword>
<dbReference type="Gene3D" id="3.20.20.330">
    <property type="entry name" value="Homocysteine-binding-like domain"/>
    <property type="match status" value="1"/>
</dbReference>
<feature type="binding site" evidence="17">
    <location>
        <position position="698"/>
    </location>
    <ligand>
        <name>methylcob(III)alamin</name>
        <dbReference type="ChEBI" id="CHEBI:28115"/>
    </ligand>
</feature>
<evidence type="ECO:0000256" key="5">
    <source>
        <dbReference type="ARBA" id="ARBA00022603"/>
    </source>
</evidence>
<keyword evidence="25" id="KW-1185">Reference proteome</keyword>
<evidence type="ECO:0000256" key="4">
    <source>
        <dbReference type="ARBA" id="ARBA00010398"/>
    </source>
</evidence>
<feature type="domain" description="Pterin-binding" evidence="20">
    <location>
        <begin position="396"/>
        <end position="669"/>
    </location>
</feature>
<evidence type="ECO:0000256" key="10">
    <source>
        <dbReference type="ARBA" id="ARBA00022723"/>
    </source>
</evidence>
<dbReference type="PROSITE" id="PS51337">
    <property type="entry name" value="B12_BINDING_NTER"/>
    <property type="match status" value="1"/>
</dbReference>
<keyword evidence="13 15" id="KW-0486">Methionine biosynthesis</keyword>
<evidence type="ECO:0000256" key="14">
    <source>
        <dbReference type="ARBA" id="ARBA00023285"/>
    </source>
</evidence>
<dbReference type="PANTHER" id="PTHR45833:SF1">
    <property type="entry name" value="METHIONINE SYNTHASE"/>
    <property type="match status" value="1"/>
</dbReference>
<evidence type="ECO:0000313" key="24">
    <source>
        <dbReference type="EMBL" id="OWA53324.1"/>
    </source>
</evidence>
<dbReference type="GO" id="GO:0046653">
    <property type="term" value="P:tetrahydrofolate metabolic process"/>
    <property type="evidence" value="ECO:0007669"/>
    <property type="project" value="TreeGrafter"/>
</dbReference>
<evidence type="ECO:0000256" key="15">
    <source>
        <dbReference type="PIRNR" id="PIRNR000381"/>
    </source>
</evidence>
<evidence type="ECO:0000256" key="12">
    <source>
        <dbReference type="ARBA" id="ARBA00022833"/>
    </source>
</evidence>
<dbReference type="SUPFAM" id="SSF51717">
    <property type="entry name" value="Dihydropteroate synthetase-like"/>
    <property type="match status" value="1"/>
</dbReference>
<dbReference type="SUPFAM" id="SSF82282">
    <property type="entry name" value="Homocysteine S-methyltransferase"/>
    <property type="match status" value="1"/>
</dbReference>
<dbReference type="SUPFAM" id="SSF56507">
    <property type="entry name" value="Methionine synthase activation domain-like"/>
    <property type="match status" value="1"/>
</dbReference>
<keyword evidence="6 15" id="KW-0028">Amino-acid biosynthesis</keyword>
<name>A0A9X6NHH9_HYPEX</name>
<dbReference type="GO" id="GO:0031419">
    <property type="term" value="F:cobalamin binding"/>
    <property type="evidence" value="ECO:0007669"/>
    <property type="project" value="UniProtKB-UniRule"/>
</dbReference>
<dbReference type="InterPro" id="IPR006158">
    <property type="entry name" value="Cobalamin-bd"/>
</dbReference>
<feature type="binding site" evidence="16 18">
    <location>
        <position position="285"/>
    </location>
    <ligand>
        <name>Zn(2+)</name>
        <dbReference type="ChEBI" id="CHEBI:29105"/>
    </ligand>
</feature>
<keyword evidence="14 15" id="KW-0170">Cobalt</keyword>
<comment type="caution">
    <text evidence="24">The sequence shown here is derived from an EMBL/GenBank/DDBJ whole genome shotgun (WGS) entry which is preliminary data.</text>
</comment>
<evidence type="ECO:0000256" key="2">
    <source>
        <dbReference type="ARBA" id="ARBA00001956"/>
    </source>
</evidence>
<dbReference type="GO" id="GO:0005829">
    <property type="term" value="C:cytosol"/>
    <property type="evidence" value="ECO:0007669"/>
    <property type="project" value="TreeGrafter"/>
</dbReference>
<feature type="domain" description="AdoMet activation" evidence="21">
    <location>
        <begin position="919"/>
        <end position="1253"/>
    </location>
</feature>
<dbReference type="FunFam" id="1.10.1240.10:FF:000001">
    <property type="entry name" value="Methionine synthase"/>
    <property type="match status" value="1"/>
</dbReference>
<dbReference type="AlphaFoldDB" id="A0A9X6NHH9"/>
<comment type="similarity">
    <text evidence="4">Belongs to the vitamin-B12 dependent methionine synthase family.</text>
</comment>